<comment type="caution">
    <text evidence="1">The sequence shown here is derived from an EMBL/GenBank/DDBJ whole genome shotgun (WGS) entry which is preliminary data.</text>
</comment>
<evidence type="ECO:0000313" key="1">
    <source>
        <dbReference type="EMBL" id="KAJ8009051.1"/>
    </source>
</evidence>
<keyword evidence="2" id="KW-1185">Reference proteome</keyword>
<organism evidence="1 2">
    <name type="scientific">Dallia pectoralis</name>
    <name type="common">Alaska blackfish</name>
    <dbReference type="NCBI Taxonomy" id="75939"/>
    <lineage>
        <taxon>Eukaryota</taxon>
        <taxon>Metazoa</taxon>
        <taxon>Chordata</taxon>
        <taxon>Craniata</taxon>
        <taxon>Vertebrata</taxon>
        <taxon>Euteleostomi</taxon>
        <taxon>Actinopterygii</taxon>
        <taxon>Neopterygii</taxon>
        <taxon>Teleostei</taxon>
        <taxon>Protacanthopterygii</taxon>
        <taxon>Esociformes</taxon>
        <taxon>Umbridae</taxon>
        <taxon>Dallia</taxon>
    </lineage>
</organism>
<gene>
    <name evidence="1" type="ORF">DPEC_G00084820</name>
</gene>
<protein>
    <submittedName>
        <fullName evidence="1">Uncharacterized protein</fullName>
    </submittedName>
</protein>
<name>A0ACC2H010_DALPE</name>
<dbReference type="Proteomes" id="UP001157502">
    <property type="component" value="Chromosome 7"/>
</dbReference>
<sequence length="603" mass="69334">MASGVCDDDPAPLVFRLHEGAPDLVREVLLERGWKEYDKQQEEGDWNLYWRASPFRNSDYDYMLPWQRLNHHPKTVGITRKDYLARNLKRMKGTFGSRFYDFSPDAFILPNDYPRFLAEYTKLRLKNSGRSGYWICKPVDQSRGRGIFIFKDIKDLVYNSSVIVQKYISDPLLIAGYKFDLRIYVCVKSFQPLTVYMHQEGLVRFATEKYNLSSLDNPYSHLTNTSINKCGPFFAANKEKVGQGCKWTMSKFRRFLNSQGVNELLFWQKINNIATLTLLTIAPSIPPSPNCVELLGFDILVDNRYRPWLLEVNYSPALTLDCQADVTVKKGLLHDLVDLMNYTSTDSLRQRAYFKQKYKRPCYLGSQSLKAPSLLPEVMCKHQPANRTGNSLHSARYYLPAVQMNQVHSGRNITSDTRGSALNLALRSHSKTAAVTRNRKTRPGLSHTTKAINWSTVTDVESKFDERDLSTLVSLRQDVRQPVVACCKLPDIHAQKYKTPELSWDCKSQDKHTPPLRVGDFILTFPFNEVTLKESRDKLNVNTAVHEVHKLIRQVASGLSHKKRRREGDVDIFIEQNTFWSLLWGPTNPPLLSECLTSSRLSK</sequence>
<proteinExistence type="predicted"/>
<accession>A0ACC2H010</accession>
<reference evidence="1" key="1">
    <citation type="submission" date="2021-05" db="EMBL/GenBank/DDBJ databases">
        <authorList>
            <person name="Pan Q."/>
            <person name="Jouanno E."/>
            <person name="Zahm M."/>
            <person name="Klopp C."/>
            <person name="Cabau C."/>
            <person name="Louis A."/>
            <person name="Berthelot C."/>
            <person name="Parey E."/>
            <person name="Roest Crollius H."/>
            <person name="Montfort J."/>
            <person name="Robinson-Rechavi M."/>
            <person name="Bouchez O."/>
            <person name="Lampietro C."/>
            <person name="Lopez Roques C."/>
            <person name="Donnadieu C."/>
            <person name="Postlethwait J."/>
            <person name="Bobe J."/>
            <person name="Dillon D."/>
            <person name="Chandos A."/>
            <person name="von Hippel F."/>
            <person name="Guiguen Y."/>
        </authorList>
    </citation>
    <scope>NUCLEOTIDE SEQUENCE</scope>
    <source>
        <strain evidence="1">YG-Jan2019</strain>
    </source>
</reference>
<dbReference type="EMBL" id="CM055734">
    <property type="protein sequence ID" value="KAJ8009051.1"/>
    <property type="molecule type" value="Genomic_DNA"/>
</dbReference>
<evidence type="ECO:0000313" key="2">
    <source>
        <dbReference type="Proteomes" id="UP001157502"/>
    </source>
</evidence>